<dbReference type="InterPro" id="IPR017438">
    <property type="entry name" value="ATP-NAD_kinase_N"/>
</dbReference>
<dbReference type="InterPro" id="IPR001206">
    <property type="entry name" value="Diacylglycerol_kinase_cat_dom"/>
</dbReference>
<dbReference type="Proteomes" id="UP000039865">
    <property type="component" value="Unassembled WGS sequence"/>
</dbReference>
<dbReference type="Gene3D" id="3.40.50.10330">
    <property type="entry name" value="Probable inorganic polyphosphate/atp-NAD kinase, domain 1"/>
    <property type="match status" value="1"/>
</dbReference>
<evidence type="ECO:0000313" key="7">
    <source>
        <dbReference type="EMBL" id="CDW81011.1"/>
    </source>
</evidence>
<sequence>MDSFKENSESEVTSAGVSHNFTFDNINWELMRQLRVFESGRIIAQPIPKDDYKPKKKPKEIPMKYRKNFQDVPTLVPVIVKQSYSLEKRYLQGPGEYEENKYHDNQNTPLVQIETEDSQIMTLDGKDENIRIQKNLSKLDLQVAADKQEFQKYVEIYPYRQIKYHKPLALIYNPASGKKRDKKFDSWFIPYGLDIDKYSAIVAVGGDGTAHEVVNGMMHRLDKKILPVAFLPNGTGNDTIRQFSAHNLETALDFLIKGQAIKYDLTMSIADSETEEEVPAEEKSTRIKYELVNNGFGLFARANHHANSRYKRCCCNPYIAGAIQELAWTQTDFYTIEIDGEIVFKDQPAVIIMVSNSKFGGKGQILSPFSVVNDGLVEVSIFPGNRSIKEVISFQYESAYYKGLFVYNPKRLIYRGKTVKIEHRNFSTKRNPRSKTQKNGAVQTLRMDPDSNGEKENLLKQKDDREKIPQRYHIDGEDLTFKDFVKFECLYGALEIIVDYDFIMKEQQIFYQE</sequence>
<dbReference type="PANTHER" id="PTHR12358">
    <property type="entry name" value="SPHINGOSINE KINASE"/>
    <property type="match status" value="1"/>
</dbReference>
<feature type="region of interest" description="Disordered" evidence="5">
    <location>
        <begin position="428"/>
        <end position="456"/>
    </location>
</feature>
<evidence type="ECO:0000259" key="6">
    <source>
        <dbReference type="PROSITE" id="PS50146"/>
    </source>
</evidence>
<protein>
    <submittedName>
        <fullName evidence="7">Diacylglycerol kinase</fullName>
    </submittedName>
</protein>
<evidence type="ECO:0000313" key="8">
    <source>
        <dbReference type="Proteomes" id="UP000039865"/>
    </source>
</evidence>
<dbReference type="InterPro" id="IPR045540">
    <property type="entry name" value="YegS/DAGK_C"/>
</dbReference>
<evidence type="ECO:0000256" key="1">
    <source>
        <dbReference type="ARBA" id="ARBA00022679"/>
    </source>
</evidence>
<feature type="compositionally biased region" description="Basic and acidic residues" evidence="5">
    <location>
        <begin position="447"/>
        <end position="456"/>
    </location>
</feature>
<dbReference type="EMBL" id="CCKQ01009514">
    <property type="protein sequence ID" value="CDW81011.1"/>
    <property type="molecule type" value="Genomic_DNA"/>
</dbReference>
<dbReference type="OrthoDB" id="3853857at2759"/>
<dbReference type="GO" id="GO:0016301">
    <property type="term" value="F:kinase activity"/>
    <property type="evidence" value="ECO:0007669"/>
    <property type="project" value="UniProtKB-KW"/>
</dbReference>
<dbReference type="InParanoid" id="A0A078AGP7"/>
<dbReference type="InterPro" id="IPR016064">
    <property type="entry name" value="NAD/diacylglycerol_kinase_sf"/>
</dbReference>
<dbReference type="GO" id="GO:0005524">
    <property type="term" value="F:ATP binding"/>
    <property type="evidence" value="ECO:0007669"/>
    <property type="project" value="UniProtKB-KW"/>
</dbReference>
<dbReference type="Gene3D" id="2.60.200.40">
    <property type="match status" value="1"/>
</dbReference>
<keyword evidence="1" id="KW-0808">Transferase</keyword>
<dbReference type="SUPFAM" id="SSF111331">
    <property type="entry name" value="NAD kinase/diacylglycerol kinase-like"/>
    <property type="match status" value="1"/>
</dbReference>
<dbReference type="AlphaFoldDB" id="A0A078AGP7"/>
<organism evidence="7 8">
    <name type="scientific">Stylonychia lemnae</name>
    <name type="common">Ciliate</name>
    <dbReference type="NCBI Taxonomy" id="5949"/>
    <lineage>
        <taxon>Eukaryota</taxon>
        <taxon>Sar</taxon>
        <taxon>Alveolata</taxon>
        <taxon>Ciliophora</taxon>
        <taxon>Intramacronucleata</taxon>
        <taxon>Spirotrichea</taxon>
        <taxon>Stichotrichia</taxon>
        <taxon>Sporadotrichida</taxon>
        <taxon>Oxytrichidae</taxon>
        <taxon>Stylonychinae</taxon>
        <taxon>Stylonychia</taxon>
    </lineage>
</organism>
<dbReference type="Pfam" id="PF00781">
    <property type="entry name" value="DAGK_cat"/>
    <property type="match status" value="1"/>
</dbReference>
<accession>A0A078AGP7</accession>
<keyword evidence="8" id="KW-1185">Reference proteome</keyword>
<evidence type="ECO:0000256" key="2">
    <source>
        <dbReference type="ARBA" id="ARBA00022741"/>
    </source>
</evidence>
<keyword evidence="4" id="KW-0067">ATP-binding</keyword>
<dbReference type="Pfam" id="PF19279">
    <property type="entry name" value="YegS_C"/>
    <property type="match status" value="1"/>
</dbReference>
<feature type="domain" description="DAGKc" evidence="6">
    <location>
        <begin position="193"/>
        <end position="272"/>
    </location>
</feature>
<dbReference type="InterPro" id="IPR050187">
    <property type="entry name" value="Lipid_Phosphate_FormReg"/>
</dbReference>
<proteinExistence type="predicted"/>
<reference evidence="7 8" key="1">
    <citation type="submission" date="2014-06" db="EMBL/GenBank/DDBJ databases">
        <authorList>
            <person name="Swart Estienne"/>
        </authorList>
    </citation>
    <scope>NUCLEOTIDE SEQUENCE [LARGE SCALE GENOMIC DNA]</scope>
    <source>
        <strain evidence="7 8">130c</strain>
    </source>
</reference>
<dbReference type="PROSITE" id="PS50146">
    <property type="entry name" value="DAGK"/>
    <property type="match status" value="1"/>
</dbReference>
<dbReference type="PANTHER" id="PTHR12358:SF54">
    <property type="entry name" value="SPHINGOSINE KINASE RELATED PROTEIN"/>
    <property type="match status" value="1"/>
</dbReference>
<evidence type="ECO:0000256" key="5">
    <source>
        <dbReference type="SAM" id="MobiDB-lite"/>
    </source>
</evidence>
<keyword evidence="2" id="KW-0547">Nucleotide-binding</keyword>
<gene>
    <name evidence="7" type="primary">Contig19376.g20539</name>
    <name evidence="7" type="ORF">STYLEM_10017</name>
</gene>
<keyword evidence="3 7" id="KW-0418">Kinase</keyword>
<evidence type="ECO:0000256" key="3">
    <source>
        <dbReference type="ARBA" id="ARBA00022777"/>
    </source>
</evidence>
<dbReference type="SMART" id="SM00046">
    <property type="entry name" value="DAGKc"/>
    <property type="match status" value="1"/>
</dbReference>
<name>A0A078AGP7_STYLE</name>
<evidence type="ECO:0000256" key="4">
    <source>
        <dbReference type="ARBA" id="ARBA00022840"/>
    </source>
</evidence>